<keyword evidence="6" id="KW-1185">Reference proteome</keyword>
<keyword evidence="3" id="KW-0539">Nucleus</keyword>
<evidence type="ECO:0000259" key="5">
    <source>
        <dbReference type="Pfam" id="PF05678"/>
    </source>
</evidence>
<keyword evidence="2" id="KW-0597">Phosphoprotein</keyword>
<comment type="subcellular location">
    <subcellularLocation>
        <location evidence="1">Nucleus</location>
    </subcellularLocation>
</comment>
<feature type="domain" description="VQ" evidence="5">
    <location>
        <begin position="14"/>
        <end position="37"/>
    </location>
</feature>
<protein>
    <submittedName>
        <fullName evidence="7">VQ motif-containing protein 31-like</fullName>
    </submittedName>
</protein>
<dbReference type="AlphaFoldDB" id="A0A8B7MTF0"/>
<accession>A0A8B7MTF0</accession>
<evidence type="ECO:0000256" key="1">
    <source>
        <dbReference type="ARBA" id="ARBA00004123"/>
    </source>
</evidence>
<reference evidence="6" key="1">
    <citation type="journal article" date="2019" name="Nat. Commun.">
        <title>Genome-wide association mapping of date palm fruit traits.</title>
        <authorList>
            <person name="Hazzouri K.M."/>
            <person name="Gros-Balthazard M."/>
            <person name="Flowers J.M."/>
            <person name="Copetti D."/>
            <person name="Lemansour A."/>
            <person name="Lebrun M."/>
            <person name="Masmoudi K."/>
            <person name="Ferrand S."/>
            <person name="Dhar M.I."/>
            <person name="Fresquez Z.A."/>
            <person name="Rosas U."/>
            <person name="Zhang J."/>
            <person name="Talag J."/>
            <person name="Lee S."/>
            <person name="Kudrna D."/>
            <person name="Powell R.F."/>
            <person name="Leitch I.J."/>
            <person name="Krueger R.R."/>
            <person name="Wing R.A."/>
            <person name="Amiri K.M.A."/>
            <person name="Purugganan M.D."/>
        </authorList>
    </citation>
    <scope>NUCLEOTIDE SEQUENCE [LARGE SCALE GENOMIC DNA]</scope>
    <source>
        <strain evidence="6">cv. Khalas</strain>
    </source>
</reference>
<dbReference type="Pfam" id="PF05678">
    <property type="entry name" value="VQ"/>
    <property type="match status" value="1"/>
</dbReference>
<dbReference type="GO" id="GO:0005634">
    <property type="term" value="C:nucleus"/>
    <property type="evidence" value="ECO:0007669"/>
    <property type="project" value="UniProtKB-SubCell"/>
</dbReference>
<dbReference type="GeneID" id="108511200"/>
<organism evidence="6 7">
    <name type="scientific">Phoenix dactylifera</name>
    <name type="common">Date palm</name>
    <dbReference type="NCBI Taxonomy" id="42345"/>
    <lineage>
        <taxon>Eukaryota</taxon>
        <taxon>Viridiplantae</taxon>
        <taxon>Streptophyta</taxon>
        <taxon>Embryophyta</taxon>
        <taxon>Tracheophyta</taxon>
        <taxon>Spermatophyta</taxon>
        <taxon>Magnoliopsida</taxon>
        <taxon>Liliopsida</taxon>
        <taxon>Arecaceae</taxon>
        <taxon>Coryphoideae</taxon>
        <taxon>Phoeniceae</taxon>
        <taxon>Phoenix</taxon>
    </lineage>
</organism>
<evidence type="ECO:0000313" key="6">
    <source>
        <dbReference type="Proteomes" id="UP000228380"/>
    </source>
</evidence>
<evidence type="ECO:0000256" key="3">
    <source>
        <dbReference type="ARBA" id="ARBA00023242"/>
    </source>
</evidence>
<dbReference type="PANTHER" id="PTHR33402">
    <property type="entry name" value="VQ MOTIF-CONTAINING PROTEIN 11-LIKE"/>
    <property type="match status" value="1"/>
</dbReference>
<dbReference type="InterPro" id="IPR039611">
    <property type="entry name" value="VQ_4/11/13/19/31/33"/>
</dbReference>
<feature type="region of interest" description="Disordered" evidence="4">
    <location>
        <begin position="32"/>
        <end position="69"/>
    </location>
</feature>
<evidence type="ECO:0000256" key="4">
    <source>
        <dbReference type="SAM" id="MobiDB-lite"/>
    </source>
</evidence>
<feature type="region of interest" description="Disordered" evidence="4">
    <location>
        <begin position="153"/>
        <end position="185"/>
    </location>
</feature>
<name>A0A8B7MTF0_PHODC</name>
<dbReference type="KEGG" id="pda:108511200"/>
<gene>
    <name evidence="7" type="primary">LOC108511200</name>
</gene>
<proteinExistence type="predicted"/>
<dbReference type="OrthoDB" id="783357at2759"/>
<sequence length="185" mass="19977">MEKAPGLGPQAPVPSTTFVHTDATTFKELVQRLTGPHDETSRLPTPVRPTDPNSGPAQFPKGLPGVKRPTFKLHERRRSKLTITKPGSHPQLTDLCLPAGPALASPSSLTSGFPLSPLISPSSSFANLFVGEEGTGSIELNQEAEERAIRERRFYLHPSPRSRPGNAEPELLPLFPITSPKPRGP</sequence>
<dbReference type="Proteomes" id="UP000228380">
    <property type="component" value="Chromosome 14"/>
</dbReference>
<evidence type="ECO:0000313" key="7">
    <source>
        <dbReference type="RefSeq" id="XP_017697692.3"/>
    </source>
</evidence>
<dbReference type="RefSeq" id="XP_017697692.3">
    <property type="nucleotide sequence ID" value="XM_017842203.3"/>
</dbReference>
<dbReference type="PANTHER" id="PTHR33402:SF22">
    <property type="entry name" value="VQ MOTIF-CONTAINING PROTEIN 31"/>
    <property type="match status" value="1"/>
</dbReference>
<dbReference type="InterPro" id="IPR008889">
    <property type="entry name" value="VQ"/>
</dbReference>
<evidence type="ECO:0000256" key="2">
    <source>
        <dbReference type="ARBA" id="ARBA00022553"/>
    </source>
</evidence>
<reference evidence="7" key="2">
    <citation type="submission" date="2025-08" db="UniProtKB">
        <authorList>
            <consortium name="RefSeq"/>
        </authorList>
    </citation>
    <scope>IDENTIFICATION</scope>
    <source>
        <tissue evidence="7">Young leaves</tissue>
    </source>
</reference>